<dbReference type="SUPFAM" id="SSF56784">
    <property type="entry name" value="HAD-like"/>
    <property type="match status" value="1"/>
</dbReference>
<comment type="caution">
    <text evidence="4">The sequence shown here is derived from an EMBL/GenBank/DDBJ whole genome shotgun (WGS) entry which is preliminary data.</text>
</comment>
<dbReference type="InterPro" id="IPR006379">
    <property type="entry name" value="HAD-SF_hydro_IIB"/>
</dbReference>
<evidence type="ECO:0000256" key="1">
    <source>
        <dbReference type="ARBA" id="ARBA00022723"/>
    </source>
</evidence>
<evidence type="ECO:0000313" key="5">
    <source>
        <dbReference type="Proteomes" id="UP001147830"/>
    </source>
</evidence>
<dbReference type="SFLD" id="SFLDG01140">
    <property type="entry name" value="C2.B:_Phosphomannomutase_and_P"/>
    <property type="match status" value="1"/>
</dbReference>
<organism evidence="4 5">
    <name type="scientific">Thalassolituus pacificus</name>
    <dbReference type="NCBI Taxonomy" id="2975440"/>
    <lineage>
        <taxon>Bacteria</taxon>
        <taxon>Pseudomonadati</taxon>
        <taxon>Pseudomonadota</taxon>
        <taxon>Gammaproteobacteria</taxon>
        <taxon>Oceanospirillales</taxon>
        <taxon>Oceanospirillaceae</taxon>
        <taxon>Thalassolituus</taxon>
    </lineage>
</organism>
<dbReference type="GO" id="GO:0050531">
    <property type="term" value="F:mannosyl-3-phosphoglycerate phosphatase activity"/>
    <property type="evidence" value="ECO:0007669"/>
    <property type="project" value="InterPro"/>
</dbReference>
<dbReference type="Pfam" id="PF08282">
    <property type="entry name" value="Hydrolase_3"/>
    <property type="match status" value="1"/>
</dbReference>
<dbReference type="RefSeq" id="WP_260975581.1">
    <property type="nucleotide sequence ID" value="NZ_JAOANI010000014.1"/>
</dbReference>
<sequence>MNMNTTTHPHNTPPELPLVVVTDLDGSLLDHHSYSAQAAEKALKKLRTLNIPCVFNSSKTFDEMLLLRETLDNRDPFVCENGGAIFIPKSNGNGYNSEILHSSYLAILKVLHSLRQQGFQFRGFNDMTATEVAALTGLSVEDAHLAKQRSASEPLVWTGTEKQLEEFRQALTMHNLRLLSGGRFHHVMGPNDKAHGLEFCRHHYEALWQQPVKVIALGDGENDRAMLSAADYAIVIPGIKNTLELQHPQLRIASKAGPAGWNETLLSLLDDLFKEAHSG</sequence>
<proteinExistence type="predicted"/>
<evidence type="ECO:0000256" key="2">
    <source>
        <dbReference type="ARBA" id="ARBA00022801"/>
    </source>
</evidence>
<name>A0A9X2WFC6_9GAMM</name>
<keyword evidence="5" id="KW-1185">Reference proteome</keyword>
<dbReference type="Proteomes" id="UP001147830">
    <property type="component" value="Unassembled WGS sequence"/>
</dbReference>
<reference evidence="4" key="2">
    <citation type="submission" date="2022-08" db="EMBL/GenBank/DDBJ databases">
        <authorList>
            <person name="Dong C."/>
        </authorList>
    </citation>
    <scope>NUCLEOTIDE SEQUENCE</scope>
    <source>
        <strain evidence="4">59MF3M-4</strain>
    </source>
</reference>
<keyword evidence="2 4" id="KW-0378">Hydrolase</keyword>
<gene>
    <name evidence="4" type="ORF">NYR02_06645</name>
</gene>
<dbReference type="GO" id="GO:0005829">
    <property type="term" value="C:cytosol"/>
    <property type="evidence" value="ECO:0007669"/>
    <property type="project" value="TreeGrafter"/>
</dbReference>
<dbReference type="GO" id="GO:0000287">
    <property type="term" value="F:magnesium ion binding"/>
    <property type="evidence" value="ECO:0007669"/>
    <property type="project" value="UniProtKB-ARBA"/>
</dbReference>
<dbReference type="Gene3D" id="3.30.980.20">
    <property type="entry name" value="Putative mannosyl-3-phosphoglycerate phosphatase, domain 2"/>
    <property type="match status" value="1"/>
</dbReference>
<reference evidence="4" key="1">
    <citation type="journal article" date="2022" name="Front. Microbiol.">
        <title>Genome-based taxonomic rearrangement of Oceanobacter-related bacteria including the description of Thalassolituus hydrocarbonoclasticus sp. nov. and Thalassolituus pacificus sp. nov. and emended description of the genus Thalassolituus.</title>
        <authorList>
            <person name="Dong C."/>
            <person name="Wei L."/>
            <person name="Wang J."/>
            <person name="Lai Q."/>
            <person name="Huang Z."/>
            <person name="Shao Z."/>
        </authorList>
    </citation>
    <scope>NUCLEOTIDE SEQUENCE</scope>
    <source>
        <strain evidence="4">59MF3M-4</strain>
    </source>
</reference>
<dbReference type="InterPro" id="IPR006381">
    <property type="entry name" value="HAD-SF-IIB-MPGP"/>
</dbReference>
<dbReference type="PANTHER" id="PTHR10000">
    <property type="entry name" value="PHOSPHOSERINE PHOSPHATASE"/>
    <property type="match status" value="1"/>
</dbReference>
<dbReference type="SFLD" id="SFLDS00003">
    <property type="entry name" value="Haloacid_Dehalogenase"/>
    <property type="match status" value="1"/>
</dbReference>
<dbReference type="NCBIfam" id="TIGR01486">
    <property type="entry name" value="HAD-SF-IIB-MPGP"/>
    <property type="match status" value="1"/>
</dbReference>
<evidence type="ECO:0000256" key="3">
    <source>
        <dbReference type="ARBA" id="ARBA00022842"/>
    </source>
</evidence>
<keyword evidence="1" id="KW-0479">Metal-binding</keyword>
<evidence type="ECO:0000313" key="4">
    <source>
        <dbReference type="EMBL" id="MCT7358692.1"/>
    </source>
</evidence>
<dbReference type="AlphaFoldDB" id="A0A9X2WFC6"/>
<accession>A0A9X2WFC6</accession>
<dbReference type="SFLD" id="SFLDG01142">
    <property type="entry name" value="C2.B.2:_Mannosyl-3-phosphoglyc"/>
    <property type="match status" value="1"/>
</dbReference>
<keyword evidence="3" id="KW-0460">Magnesium</keyword>
<dbReference type="InterPro" id="IPR023214">
    <property type="entry name" value="HAD_sf"/>
</dbReference>
<dbReference type="PANTHER" id="PTHR10000:SF8">
    <property type="entry name" value="HAD SUPERFAMILY HYDROLASE-LIKE, TYPE 3"/>
    <property type="match status" value="1"/>
</dbReference>
<dbReference type="NCBIfam" id="TIGR01484">
    <property type="entry name" value="HAD-SF-IIB"/>
    <property type="match status" value="1"/>
</dbReference>
<dbReference type="GO" id="GO:0051479">
    <property type="term" value="P:mannosylglycerate biosynthetic process"/>
    <property type="evidence" value="ECO:0007669"/>
    <property type="project" value="InterPro"/>
</dbReference>
<protein>
    <submittedName>
        <fullName evidence="4">HAD-IIB family hydrolase</fullName>
    </submittedName>
</protein>
<dbReference type="Gene3D" id="3.40.50.1000">
    <property type="entry name" value="HAD superfamily/HAD-like"/>
    <property type="match status" value="1"/>
</dbReference>
<dbReference type="InterPro" id="IPR036412">
    <property type="entry name" value="HAD-like_sf"/>
</dbReference>
<dbReference type="EMBL" id="JAOANI010000014">
    <property type="protein sequence ID" value="MCT7358692.1"/>
    <property type="molecule type" value="Genomic_DNA"/>
</dbReference>